<proteinExistence type="predicted"/>
<evidence type="ECO:0000313" key="1">
    <source>
        <dbReference type="EMBL" id="PSX03977.1"/>
    </source>
</evidence>
<evidence type="ECO:0008006" key="3">
    <source>
        <dbReference type="Google" id="ProtNLM"/>
    </source>
</evidence>
<accession>A0ABX5GZA8</accession>
<name>A0ABX5GZA8_PHOAN</name>
<dbReference type="Proteomes" id="UP000240989">
    <property type="component" value="Unassembled WGS sequence"/>
</dbReference>
<reference evidence="1 2" key="1">
    <citation type="submission" date="2018-01" db="EMBL/GenBank/DDBJ databases">
        <title>Whole genome sequencing of Histamine producing bacteria.</title>
        <authorList>
            <person name="Butler K."/>
        </authorList>
    </citation>
    <scope>NUCLEOTIDE SEQUENCE [LARGE SCALE GENOMIC DNA]</scope>
    <source>
        <strain evidence="1 2">A6-1</strain>
    </source>
</reference>
<organism evidence="1 2">
    <name type="scientific">Photobacterium angustum</name>
    <dbReference type="NCBI Taxonomy" id="661"/>
    <lineage>
        <taxon>Bacteria</taxon>
        <taxon>Pseudomonadati</taxon>
        <taxon>Pseudomonadota</taxon>
        <taxon>Gammaproteobacteria</taxon>
        <taxon>Vibrionales</taxon>
        <taxon>Vibrionaceae</taxon>
        <taxon>Photobacterium</taxon>
    </lineage>
</organism>
<gene>
    <name evidence="1" type="ORF">C0W27_21015</name>
</gene>
<dbReference type="RefSeq" id="WP_045152788.1">
    <property type="nucleotide sequence ID" value="NZ_JZSW01000007.1"/>
</dbReference>
<dbReference type="EMBL" id="PYOU01000027">
    <property type="protein sequence ID" value="PSX03977.1"/>
    <property type="molecule type" value="Genomic_DNA"/>
</dbReference>
<comment type="caution">
    <text evidence="1">The sequence shown here is derived from an EMBL/GenBank/DDBJ whole genome shotgun (WGS) entry which is preliminary data.</text>
</comment>
<sequence length="155" mass="17711">MSQLTKFIHMAYGVKSEHLKPVIINSLPEYLLNEAKKIIKPKCCYDNCYKLASEWNITYVIGFGVVEGFPIHHAWIKIGDSYFDPTLEATQTNFIPASEYYMIDEFDGDTTELIDFICEVDEKSGIGLYPPMIENLGYHSKWNGKLDTVSLTLLD</sequence>
<keyword evidence="2" id="KW-1185">Reference proteome</keyword>
<protein>
    <recommendedName>
        <fullName evidence="3">Microcin J25-processing protein McjB C-terminal domain-containing protein</fullName>
    </recommendedName>
</protein>
<evidence type="ECO:0000313" key="2">
    <source>
        <dbReference type="Proteomes" id="UP000240989"/>
    </source>
</evidence>